<dbReference type="EMBL" id="JBHTAA010000005">
    <property type="protein sequence ID" value="MFC7204521.1"/>
    <property type="molecule type" value="Genomic_DNA"/>
</dbReference>
<evidence type="ECO:0000259" key="2">
    <source>
        <dbReference type="Pfam" id="PF26239"/>
    </source>
</evidence>
<dbReference type="InterPro" id="IPR058367">
    <property type="entry name" value="DUF8054"/>
</dbReference>
<protein>
    <recommendedName>
        <fullName evidence="2">DUF8054 domain-containing protein</fullName>
    </recommendedName>
</protein>
<sequence length="184" mass="19849">MRIPQGALLRSRVVDTPADALERVLDEELTGYVVFEPQDALLLGSATRGVVTFEDGIPVLAYDTEADVGGRNGLDGFAVTGPHRVSIHEVGPEDLAEAHETTEFQIPPDEPARVLAGDDALAERTRELAPASRLDDARDQSSVEAFLADADAIEEIQREAREEARSRAEEWGLSGALSDAESNQ</sequence>
<feature type="region of interest" description="Disordered" evidence="1">
    <location>
        <begin position="159"/>
        <end position="184"/>
    </location>
</feature>
<feature type="domain" description="DUF8054" evidence="2">
    <location>
        <begin position="2"/>
        <end position="173"/>
    </location>
</feature>
<evidence type="ECO:0000256" key="1">
    <source>
        <dbReference type="SAM" id="MobiDB-lite"/>
    </source>
</evidence>
<name>A0ABD5ZHI9_9EURY</name>
<reference evidence="3 4" key="1">
    <citation type="journal article" date="2019" name="Int. J. Syst. Evol. Microbiol.">
        <title>The Global Catalogue of Microorganisms (GCM) 10K type strain sequencing project: providing services to taxonomists for standard genome sequencing and annotation.</title>
        <authorList>
            <consortium name="The Broad Institute Genomics Platform"/>
            <consortium name="The Broad Institute Genome Sequencing Center for Infectious Disease"/>
            <person name="Wu L."/>
            <person name="Ma J."/>
        </authorList>
    </citation>
    <scope>NUCLEOTIDE SEQUENCE [LARGE SCALE GENOMIC DNA]</scope>
    <source>
        <strain evidence="3 4">DSM 29988</strain>
    </source>
</reference>
<dbReference type="Proteomes" id="UP001596481">
    <property type="component" value="Unassembled WGS sequence"/>
</dbReference>
<feature type="compositionally biased region" description="Basic and acidic residues" evidence="1">
    <location>
        <begin position="159"/>
        <end position="170"/>
    </location>
</feature>
<comment type="caution">
    <text evidence="3">The sequence shown here is derived from an EMBL/GenBank/DDBJ whole genome shotgun (WGS) entry which is preliminary data.</text>
</comment>
<dbReference type="AlphaFoldDB" id="A0ABD5ZHI9"/>
<dbReference type="Pfam" id="PF26239">
    <property type="entry name" value="DUF8054"/>
    <property type="match status" value="1"/>
</dbReference>
<accession>A0ABD5ZHI9</accession>
<organism evidence="3 4">
    <name type="scientific">Haloferax namakaokahaiae</name>
    <dbReference type="NCBI Taxonomy" id="1748331"/>
    <lineage>
        <taxon>Archaea</taxon>
        <taxon>Methanobacteriati</taxon>
        <taxon>Methanobacteriota</taxon>
        <taxon>Stenosarchaea group</taxon>
        <taxon>Halobacteria</taxon>
        <taxon>Halobacteriales</taxon>
        <taxon>Haloferacaceae</taxon>
        <taxon>Haloferax</taxon>
    </lineage>
</organism>
<evidence type="ECO:0000313" key="3">
    <source>
        <dbReference type="EMBL" id="MFC7204521.1"/>
    </source>
</evidence>
<evidence type="ECO:0000313" key="4">
    <source>
        <dbReference type="Proteomes" id="UP001596481"/>
    </source>
</evidence>
<keyword evidence="4" id="KW-1185">Reference proteome</keyword>
<proteinExistence type="predicted"/>
<gene>
    <name evidence="3" type="ORF">ACFQJC_13420</name>
</gene>
<dbReference type="RefSeq" id="WP_390224292.1">
    <property type="nucleotide sequence ID" value="NZ_JBHTAA010000005.1"/>
</dbReference>